<evidence type="ECO:0000256" key="1">
    <source>
        <dbReference type="SAM" id="MobiDB-lite"/>
    </source>
</evidence>
<keyword evidence="3" id="KW-1185">Reference proteome</keyword>
<proteinExistence type="predicted"/>
<comment type="caution">
    <text evidence="2">The sequence shown here is derived from an EMBL/GenBank/DDBJ whole genome shotgun (WGS) entry which is preliminary data.</text>
</comment>
<evidence type="ECO:0000313" key="2">
    <source>
        <dbReference type="EMBL" id="CAE8614769.1"/>
    </source>
</evidence>
<dbReference type="AlphaFoldDB" id="A0A813FPP4"/>
<reference evidence="2" key="1">
    <citation type="submission" date="2021-02" db="EMBL/GenBank/DDBJ databases">
        <authorList>
            <person name="Dougan E. K."/>
            <person name="Rhodes N."/>
            <person name="Thang M."/>
            <person name="Chan C."/>
        </authorList>
    </citation>
    <scope>NUCLEOTIDE SEQUENCE</scope>
</reference>
<protein>
    <submittedName>
        <fullName evidence="2">Uncharacterized protein</fullName>
    </submittedName>
</protein>
<feature type="region of interest" description="Disordered" evidence="1">
    <location>
        <begin position="64"/>
        <end position="96"/>
    </location>
</feature>
<feature type="compositionally biased region" description="Polar residues" evidence="1">
    <location>
        <begin position="1"/>
        <end position="10"/>
    </location>
</feature>
<organism evidence="2 3">
    <name type="scientific">Polarella glacialis</name>
    <name type="common">Dinoflagellate</name>
    <dbReference type="NCBI Taxonomy" id="89957"/>
    <lineage>
        <taxon>Eukaryota</taxon>
        <taxon>Sar</taxon>
        <taxon>Alveolata</taxon>
        <taxon>Dinophyceae</taxon>
        <taxon>Suessiales</taxon>
        <taxon>Suessiaceae</taxon>
        <taxon>Polarella</taxon>
    </lineage>
</organism>
<name>A0A813FPP4_POLGL</name>
<evidence type="ECO:0000313" key="3">
    <source>
        <dbReference type="Proteomes" id="UP000654075"/>
    </source>
</evidence>
<feature type="region of interest" description="Disordered" evidence="1">
    <location>
        <begin position="1"/>
        <end position="22"/>
    </location>
</feature>
<feature type="compositionally biased region" description="Basic and acidic residues" evidence="1">
    <location>
        <begin position="64"/>
        <end position="78"/>
    </location>
</feature>
<sequence>MSLGSSSDTAMTAGPPSLSVDQAVRKLEEQLRADQEELERVRGVAKRQIDSARELNRRLRQELKDLKESSAEHGKSKSDVGVADASVPDPPTSPVMGKFSARLHSLATLLSSSRRDDQSRLLDIWRQTKELFEEMLLERQPCLSGFIARSSSSVKRPAKPMAPSETVQRLMHSQAKLCVEAGMQPQSTLTTGRFAAAASDEQRHGHAIQRRCKG</sequence>
<dbReference type="Proteomes" id="UP000654075">
    <property type="component" value="Unassembled WGS sequence"/>
</dbReference>
<dbReference type="EMBL" id="CAJNNV010025494">
    <property type="protein sequence ID" value="CAE8614769.1"/>
    <property type="molecule type" value="Genomic_DNA"/>
</dbReference>
<gene>
    <name evidence="2" type="ORF">PGLA1383_LOCUS32491</name>
</gene>
<accession>A0A813FPP4</accession>